<dbReference type="VEuPathDB" id="FungiDB:RhiirFUN_010284"/>
<evidence type="ECO:0008006" key="3">
    <source>
        <dbReference type="Google" id="ProtNLM"/>
    </source>
</evidence>
<feature type="non-terminal residue" evidence="1">
    <location>
        <position position="144"/>
    </location>
</feature>
<accession>A0A2N1KHQ1</accession>
<feature type="non-terminal residue" evidence="1">
    <location>
        <position position="1"/>
    </location>
</feature>
<organism evidence="1 2">
    <name type="scientific">Rhizophagus irregularis</name>
    <dbReference type="NCBI Taxonomy" id="588596"/>
    <lineage>
        <taxon>Eukaryota</taxon>
        <taxon>Fungi</taxon>
        <taxon>Fungi incertae sedis</taxon>
        <taxon>Mucoromycota</taxon>
        <taxon>Glomeromycotina</taxon>
        <taxon>Glomeromycetes</taxon>
        <taxon>Glomerales</taxon>
        <taxon>Glomeraceae</taxon>
        <taxon>Rhizophagus</taxon>
    </lineage>
</organism>
<reference evidence="1 2" key="2">
    <citation type="submission" date="2017-10" db="EMBL/GenBank/DDBJ databases">
        <title>Extensive intraspecific genome diversity in a model arbuscular mycorrhizal fungus.</title>
        <authorList>
            <person name="Chen E.C.H."/>
            <person name="Morin E."/>
            <person name="Baudet D."/>
            <person name="Noel J."/>
            <person name="Ndikumana S."/>
            <person name="Charron P."/>
            <person name="St-Onge C."/>
            <person name="Giorgi J."/>
            <person name="Grigoriev I.V."/>
            <person name="Roux C."/>
            <person name="Martin F.M."/>
            <person name="Corradi N."/>
        </authorList>
    </citation>
    <scope>NUCLEOTIDE SEQUENCE [LARGE SCALE GENOMIC DNA]</scope>
    <source>
        <strain evidence="1 2">C2</strain>
    </source>
</reference>
<protein>
    <recommendedName>
        <fullName evidence="3">Peptidase A2 domain-containing protein</fullName>
    </recommendedName>
</protein>
<dbReference type="AlphaFoldDB" id="A0A2N1KHQ1"/>
<sequence length="144" mass="16527">ARVGVRRPEELELVALINYNLYDHYNNHKKYECVIDTGAFSTIFPFQIKRTLGDKGWNLRPIAGLGYGGGIAEIHANKMFEVCLSDRHNWTKWVTAKITVWDQKPGDKEEHALIGNDVTDQLAYVHEPNRPIKFLDSTDEEKLT</sequence>
<gene>
    <name evidence="1" type="ORF">RhiirC2_805626</name>
</gene>
<comment type="caution">
    <text evidence="1">The sequence shown here is derived from an EMBL/GenBank/DDBJ whole genome shotgun (WGS) entry which is preliminary data.</text>
</comment>
<name>A0A2N1KHQ1_9GLOM</name>
<dbReference type="VEuPathDB" id="FungiDB:RhiirA1_537535"/>
<proteinExistence type="predicted"/>
<dbReference type="Proteomes" id="UP000233469">
    <property type="component" value="Unassembled WGS sequence"/>
</dbReference>
<evidence type="ECO:0000313" key="1">
    <source>
        <dbReference type="EMBL" id="PKK34621.1"/>
    </source>
</evidence>
<dbReference type="VEuPathDB" id="FungiDB:FUN_023803"/>
<reference evidence="1 2" key="1">
    <citation type="submission" date="2016-04" db="EMBL/GenBank/DDBJ databases">
        <title>Genome analyses suggest a sexual origin of heterokaryosis in a supposedly ancient asexual fungus.</title>
        <authorList>
            <person name="Ropars J."/>
            <person name="Sedzielewska K."/>
            <person name="Noel J."/>
            <person name="Charron P."/>
            <person name="Farinelli L."/>
            <person name="Marton T."/>
            <person name="Kruger M."/>
            <person name="Pelin A."/>
            <person name="Brachmann A."/>
            <person name="Corradi N."/>
        </authorList>
    </citation>
    <scope>NUCLEOTIDE SEQUENCE [LARGE SCALE GENOMIC DNA]</scope>
    <source>
        <strain evidence="1 2">C2</strain>
    </source>
</reference>
<evidence type="ECO:0000313" key="2">
    <source>
        <dbReference type="Proteomes" id="UP000233469"/>
    </source>
</evidence>
<dbReference type="EMBL" id="LLXL01010614">
    <property type="protein sequence ID" value="PKK34621.1"/>
    <property type="molecule type" value="Genomic_DNA"/>
</dbReference>